<dbReference type="KEGG" id="beq:BEWA_046810"/>
<keyword evidence="4" id="KW-1185">Reference proteome</keyword>
<feature type="compositionally biased region" description="Low complexity" evidence="1">
    <location>
        <begin position="54"/>
        <end position="68"/>
    </location>
</feature>
<evidence type="ECO:0000256" key="1">
    <source>
        <dbReference type="SAM" id="MobiDB-lite"/>
    </source>
</evidence>
<evidence type="ECO:0000313" key="3">
    <source>
        <dbReference type="EMBL" id="EKX72217.1"/>
    </source>
</evidence>
<feature type="region of interest" description="Disordered" evidence="1">
    <location>
        <begin position="221"/>
        <end position="246"/>
    </location>
</feature>
<proteinExistence type="predicted"/>
<dbReference type="VEuPathDB" id="PiroplasmaDB:BEWA_046810"/>
<sequence length="246" mass="26496">MKVIALLWTVCLVRLCHGKSGHKNYRGNDNEHSGDSKKSQSIPASPRGSGNAVAEGSGTAEGSSGKKANVNAKGSEDDKKPPTQPNAPVKIDGPTPQKQPQANAQSAGQGDTTLDISDPDESKVDVGEETSRGIRWKVFKPKDGVTITSFTEGGAEIGKISSAVKLLRIPLHSQTPIIYIAHGGATPEKCYEKVDGKWKEIGLNDFYMRTNEIKNAVKPNEEAVNAEGTPKNLKHSQNHKDWFNQT</sequence>
<feature type="compositionally biased region" description="Basic and acidic residues" evidence="1">
    <location>
        <begin position="120"/>
        <end position="130"/>
    </location>
</feature>
<feature type="chain" id="PRO_5003952344" evidence="2">
    <location>
        <begin position="19"/>
        <end position="246"/>
    </location>
</feature>
<feature type="compositionally biased region" description="Polar residues" evidence="1">
    <location>
        <begin position="96"/>
        <end position="115"/>
    </location>
</feature>
<feature type="compositionally biased region" description="Basic and acidic residues" evidence="1">
    <location>
        <begin position="26"/>
        <end position="38"/>
    </location>
</feature>
<accession>L1L9W0</accession>
<feature type="region of interest" description="Disordered" evidence="1">
    <location>
        <begin position="19"/>
        <end position="130"/>
    </location>
</feature>
<protein>
    <submittedName>
        <fullName evidence="3">Signal peptide containing protein</fullName>
    </submittedName>
</protein>
<gene>
    <name evidence="3" type="ORF">BEWA_046810</name>
</gene>
<dbReference type="Proteomes" id="UP000031512">
    <property type="component" value="Unassembled WGS sequence"/>
</dbReference>
<dbReference type="RefSeq" id="XP_004831669.1">
    <property type="nucleotide sequence ID" value="XM_004831612.1"/>
</dbReference>
<feature type="signal peptide" evidence="2">
    <location>
        <begin position="1"/>
        <end position="18"/>
    </location>
</feature>
<organism evidence="3 4">
    <name type="scientific">Theileria equi strain WA</name>
    <dbReference type="NCBI Taxonomy" id="1537102"/>
    <lineage>
        <taxon>Eukaryota</taxon>
        <taxon>Sar</taxon>
        <taxon>Alveolata</taxon>
        <taxon>Apicomplexa</taxon>
        <taxon>Aconoidasida</taxon>
        <taxon>Piroplasmida</taxon>
        <taxon>Theileriidae</taxon>
        <taxon>Theileria</taxon>
    </lineage>
</organism>
<name>L1L9W0_THEEQ</name>
<dbReference type="EMBL" id="ACOU01000007">
    <property type="protein sequence ID" value="EKX72217.1"/>
    <property type="molecule type" value="Genomic_DNA"/>
</dbReference>
<evidence type="ECO:0000313" key="4">
    <source>
        <dbReference type="Proteomes" id="UP000031512"/>
    </source>
</evidence>
<comment type="caution">
    <text evidence="3">The sequence shown here is derived from an EMBL/GenBank/DDBJ whole genome shotgun (WGS) entry which is preliminary data.</text>
</comment>
<dbReference type="GeneID" id="15805089"/>
<evidence type="ECO:0000256" key="2">
    <source>
        <dbReference type="SAM" id="SignalP"/>
    </source>
</evidence>
<dbReference type="AlphaFoldDB" id="L1L9W0"/>
<reference evidence="3 4" key="1">
    <citation type="journal article" date="2012" name="BMC Genomics">
        <title>Comparative genomic analysis and phylogenetic position of Theileria equi.</title>
        <authorList>
            <person name="Kappmeyer L.S."/>
            <person name="Thiagarajan M."/>
            <person name="Herndon D.R."/>
            <person name="Ramsay J.D."/>
            <person name="Caler E."/>
            <person name="Djikeng A."/>
            <person name="Gillespie J.J."/>
            <person name="Lau A.O."/>
            <person name="Roalson E.H."/>
            <person name="Silva J.C."/>
            <person name="Silva M.G."/>
            <person name="Suarez C.E."/>
            <person name="Ueti M.W."/>
            <person name="Nene V.M."/>
            <person name="Mealey R.H."/>
            <person name="Knowles D.P."/>
            <person name="Brayton K.A."/>
        </authorList>
    </citation>
    <scope>NUCLEOTIDE SEQUENCE [LARGE SCALE GENOMIC DNA]</scope>
    <source>
        <strain evidence="3 4">WA</strain>
    </source>
</reference>
<keyword evidence="2" id="KW-0732">Signal</keyword>